<dbReference type="Proteomes" id="UP000515158">
    <property type="component" value="Unplaced"/>
</dbReference>
<dbReference type="PANTHER" id="PTHR22791">
    <property type="entry name" value="RING-TYPE DOMAIN-CONTAINING PROTEIN"/>
    <property type="match status" value="1"/>
</dbReference>
<evidence type="ECO:0000256" key="2">
    <source>
        <dbReference type="ARBA" id="ARBA00022771"/>
    </source>
</evidence>
<dbReference type="InterPro" id="IPR027370">
    <property type="entry name" value="Znf-RING_euk"/>
</dbReference>
<evidence type="ECO:0000256" key="5">
    <source>
        <dbReference type="SAM" id="Coils"/>
    </source>
</evidence>
<reference evidence="8" key="1">
    <citation type="submission" date="2025-08" db="UniProtKB">
        <authorList>
            <consortium name="RefSeq"/>
        </authorList>
    </citation>
    <scope>IDENTIFICATION</scope>
    <source>
        <tissue evidence="8">Total insect</tissue>
    </source>
</reference>
<keyword evidence="7" id="KW-1185">Reference proteome</keyword>
<dbReference type="GO" id="GO:0016567">
    <property type="term" value="P:protein ubiquitination"/>
    <property type="evidence" value="ECO:0007669"/>
    <property type="project" value="TreeGrafter"/>
</dbReference>
<evidence type="ECO:0000259" key="6">
    <source>
        <dbReference type="PROSITE" id="PS50089"/>
    </source>
</evidence>
<dbReference type="InterPro" id="IPR051435">
    <property type="entry name" value="RING_finger_E3_ubiq-ligases"/>
</dbReference>
<evidence type="ECO:0000256" key="1">
    <source>
        <dbReference type="ARBA" id="ARBA00022723"/>
    </source>
</evidence>
<dbReference type="InParanoid" id="A0A6P8ZI19"/>
<keyword evidence="3" id="KW-0862">Zinc</keyword>
<dbReference type="KEGG" id="tpal:117640440"/>
<keyword evidence="2 4" id="KW-0863">Zinc-finger</keyword>
<dbReference type="SUPFAM" id="SSF57850">
    <property type="entry name" value="RING/U-box"/>
    <property type="match status" value="1"/>
</dbReference>
<sequence length="363" mass="40065">MECQVCLEQFNLVERRPKVLPCGHSYCLKCLQQLPTKECPLHKKEFLAAPEELVDNFSLLDTPNRPPRFWCISCKKEASDKCVEDHAVRSLKKKRGNEVERPLQALQQGKVGLSKLEATLASAHRDFVLQECLEELQRVKADLDTARERVQDAMEVDSAGWKRAKEAAVPGGLARDAAPLAADLSDPSVECSVTVRRGGVEAWQGVVKPADEAAARLLLCRLACSGKLKQTAQQDVVHWEESTNTANLSGADMKSLMVKGSRVARVWRRGQEYKDYEGTPPGPGIVDGFCCKEDAVSVTWDRTGQVGLYWMKPSSYDLRPLPPLLEANVGAALKALCVDSISACADMKPRWKLLADTSFGEVT</sequence>
<dbReference type="PROSITE" id="PS00518">
    <property type="entry name" value="ZF_RING_1"/>
    <property type="match status" value="1"/>
</dbReference>
<keyword evidence="5" id="KW-0175">Coiled coil</keyword>
<evidence type="ECO:0000256" key="4">
    <source>
        <dbReference type="PROSITE-ProRule" id="PRU00175"/>
    </source>
</evidence>
<protein>
    <submittedName>
        <fullName evidence="8">Uncharacterized protein LOC117640440</fullName>
    </submittedName>
</protein>
<gene>
    <name evidence="8" type="primary">LOC117640440</name>
</gene>
<feature type="coiled-coil region" evidence="5">
    <location>
        <begin position="129"/>
        <end position="156"/>
    </location>
</feature>
<feature type="domain" description="RING-type" evidence="6">
    <location>
        <begin position="3"/>
        <end position="43"/>
    </location>
</feature>
<keyword evidence="1" id="KW-0479">Metal-binding</keyword>
<dbReference type="AlphaFoldDB" id="A0A6P8ZI19"/>
<dbReference type="GO" id="GO:0008270">
    <property type="term" value="F:zinc ion binding"/>
    <property type="evidence" value="ECO:0007669"/>
    <property type="project" value="UniProtKB-KW"/>
</dbReference>
<dbReference type="Gene3D" id="3.30.40.10">
    <property type="entry name" value="Zinc/RING finger domain, C3HC4 (zinc finger)"/>
    <property type="match status" value="1"/>
</dbReference>
<organism evidence="8">
    <name type="scientific">Thrips palmi</name>
    <name type="common">Melon thrips</name>
    <dbReference type="NCBI Taxonomy" id="161013"/>
    <lineage>
        <taxon>Eukaryota</taxon>
        <taxon>Metazoa</taxon>
        <taxon>Ecdysozoa</taxon>
        <taxon>Arthropoda</taxon>
        <taxon>Hexapoda</taxon>
        <taxon>Insecta</taxon>
        <taxon>Pterygota</taxon>
        <taxon>Neoptera</taxon>
        <taxon>Paraneoptera</taxon>
        <taxon>Thysanoptera</taxon>
        <taxon>Terebrantia</taxon>
        <taxon>Thripoidea</taxon>
        <taxon>Thripidae</taxon>
        <taxon>Thrips</taxon>
    </lineage>
</organism>
<dbReference type="InterPro" id="IPR017907">
    <property type="entry name" value="Znf_RING_CS"/>
</dbReference>
<dbReference type="InterPro" id="IPR001841">
    <property type="entry name" value="Znf_RING"/>
</dbReference>
<dbReference type="InterPro" id="IPR013083">
    <property type="entry name" value="Znf_RING/FYVE/PHD"/>
</dbReference>
<dbReference type="OrthoDB" id="6105938at2759"/>
<dbReference type="SMART" id="SM00184">
    <property type="entry name" value="RING"/>
    <property type="match status" value="1"/>
</dbReference>
<dbReference type="RefSeq" id="XP_034232834.1">
    <property type="nucleotide sequence ID" value="XM_034376943.1"/>
</dbReference>
<name>A0A6P8ZI19_THRPL</name>
<dbReference type="PANTHER" id="PTHR22791:SF6">
    <property type="entry name" value="RING-TYPE DOMAIN-CONTAINING PROTEIN"/>
    <property type="match status" value="1"/>
</dbReference>
<proteinExistence type="predicted"/>
<evidence type="ECO:0000256" key="3">
    <source>
        <dbReference type="ARBA" id="ARBA00022833"/>
    </source>
</evidence>
<evidence type="ECO:0000313" key="7">
    <source>
        <dbReference type="Proteomes" id="UP000515158"/>
    </source>
</evidence>
<dbReference type="GeneID" id="117640440"/>
<evidence type="ECO:0000313" key="8">
    <source>
        <dbReference type="RefSeq" id="XP_034232834.1"/>
    </source>
</evidence>
<accession>A0A6P8ZI19</accession>
<dbReference type="Pfam" id="PF13445">
    <property type="entry name" value="zf-RING_UBOX"/>
    <property type="match status" value="1"/>
</dbReference>
<dbReference type="GO" id="GO:0061630">
    <property type="term" value="F:ubiquitin protein ligase activity"/>
    <property type="evidence" value="ECO:0007669"/>
    <property type="project" value="TreeGrafter"/>
</dbReference>
<dbReference type="PROSITE" id="PS50089">
    <property type="entry name" value="ZF_RING_2"/>
    <property type="match status" value="1"/>
</dbReference>